<keyword evidence="2" id="KW-1185">Reference proteome</keyword>
<dbReference type="Proteomes" id="UP001350748">
    <property type="component" value="Unassembled WGS sequence"/>
</dbReference>
<proteinExistence type="predicted"/>
<evidence type="ECO:0000313" key="1">
    <source>
        <dbReference type="EMBL" id="MEF3366784.1"/>
    </source>
</evidence>
<organism evidence="1 2">
    <name type="scientific">Methylocystis borbori</name>
    <dbReference type="NCBI Taxonomy" id="3118750"/>
    <lineage>
        <taxon>Bacteria</taxon>
        <taxon>Pseudomonadati</taxon>
        <taxon>Pseudomonadota</taxon>
        <taxon>Alphaproteobacteria</taxon>
        <taxon>Hyphomicrobiales</taxon>
        <taxon>Methylocystaceae</taxon>
        <taxon>Methylocystis</taxon>
    </lineage>
</organism>
<evidence type="ECO:0000313" key="2">
    <source>
        <dbReference type="Proteomes" id="UP001350748"/>
    </source>
</evidence>
<dbReference type="RefSeq" id="WP_332081805.1">
    <property type="nucleotide sequence ID" value="NZ_JAZHYN010000024.1"/>
</dbReference>
<name>A0ABU7XHB7_9HYPH</name>
<accession>A0ABU7XHB7</accession>
<gene>
    <name evidence="1" type="ORF">V3H18_09590</name>
</gene>
<comment type="caution">
    <text evidence="1">The sequence shown here is derived from an EMBL/GenBank/DDBJ whole genome shotgun (WGS) entry which is preliminary data.</text>
</comment>
<protein>
    <submittedName>
        <fullName evidence="1">Uncharacterized protein</fullName>
    </submittedName>
</protein>
<dbReference type="EMBL" id="JAZHYN010000024">
    <property type="protein sequence ID" value="MEF3366784.1"/>
    <property type="molecule type" value="Genomic_DNA"/>
</dbReference>
<sequence>MIEMKAVRGVGAEPMKMMRGAEGHYVDANHDADGKLIKSGRKKNAR</sequence>
<reference evidence="1 2" key="1">
    <citation type="submission" date="2024-02" db="EMBL/GenBank/DDBJ databases">
        <authorList>
            <person name="Grouzdev D."/>
        </authorList>
    </citation>
    <scope>NUCLEOTIDE SEQUENCE [LARGE SCALE GENOMIC DNA]</scope>
    <source>
        <strain evidence="1 2">9N</strain>
    </source>
</reference>